<evidence type="ECO:0000313" key="1">
    <source>
        <dbReference type="EMBL" id="KKT48676.1"/>
    </source>
</evidence>
<dbReference type="Proteomes" id="UP000034172">
    <property type="component" value="Unassembled WGS sequence"/>
</dbReference>
<organism evidence="1 2">
    <name type="scientific">Candidatus Collierbacteria bacterium GW2011_GWC2_44_18</name>
    <dbReference type="NCBI Taxonomy" id="1618392"/>
    <lineage>
        <taxon>Bacteria</taxon>
        <taxon>Candidatus Collieribacteriota</taxon>
    </lineage>
</organism>
<reference evidence="1 2" key="1">
    <citation type="journal article" date="2015" name="Nature">
        <title>rRNA introns, odd ribosomes, and small enigmatic genomes across a large radiation of phyla.</title>
        <authorList>
            <person name="Brown C.T."/>
            <person name="Hug L.A."/>
            <person name="Thomas B.C."/>
            <person name="Sharon I."/>
            <person name="Castelle C.J."/>
            <person name="Singh A."/>
            <person name="Wilkins M.J."/>
            <person name="Williams K.H."/>
            <person name="Banfield J.F."/>
        </authorList>
    </citation>
    <scope>NUCLEOTIDE SEQUENCE [LARGE SCALE GENOMIC DNA]</scope>
</reference>
<sequence>MVYGACLESKYASAYAGPNPASSAIQYARLVWAYFIAQVGFGQAETSS</sequence>
<protein>
    <submittedName>
        <fullName evidence="1">Uncharacterized protein</fullName>
    </submittedName>
</protein>
<name>A0A0G1HNB7_9BACT</name>
<evidence type="ECO:0000313" key="2">
    <source>
        <dbReference type="Proteomes" id="UP000034172"/>
    </source>
</evidence>
<dbReference type="STRING" id="1618392.UW41_C0021G0002"/>
<proteinExistence type="predicted"/>
<accession>A0A0G1HNB7</accession>
<dbReference type="EMBL" id="LCIE01000021">
    <property type="protein sequence ID" value="KKT48676.1"/>
    <property type="molecule type" value="Genomic_DNA"/>
</dbReference>
<dbReference type="AlphaFoldDB" id="A0A0G1HNB7"/>
<gene>
    <name evidence="1" type="ORF">UW41_C0021G0002</name>
</gene>
<comment type="caution">
    <text evidence="1">The sequence shown here is derived from an EMBL/GenBank/DDBJ whole genome shotgun (WGS) entry which is preliminary data.</text>
</comment>